<dbReference type="EMBL" id="CP009211">
    <property type="protein sequence ID" value="AIJ34066.1"/>
    <property type="molecule type" value="Genomic_DNA"/>
</dbReference>
<dbReference type="PROSITE" id="PS51710">
    <property type="entry name" value="G_OBG"/>
    <property type="match status" value="1"/>
</dbReference>
<dbReference type="Pfam" id="PF09269">
    <property type="entry name" value="DUF1967"/>
    <property type="match status" value="1"/>
</dbReference>
<comment type="subunit">
    <text evidence="9">Monomer.</text>
</comment>
<keyword evidence="15" id="KW-1185">Reference proteome</keyword>
<dbReference type="Gene3D" id="3.40.50.300">
    <property type="entry name" value="P-loop containing nucleotide triphosphate hydrolases"/>
    <property type="match status" value="1"/>
</dbReference>
<feature type="binding site" evidence="9">
    <location>
        <position position="193"/>
    </location>
    <ligand>
        <name>Mg(2+)</name>
        <dbReference type="ChEBI" id="CHEBI:18420"/>
    </ligand>
</feature>
<evidence type="ECO:0000256" key="5">
    <source>
        <dbReference type="ARBA" id="ARBA00022741"/>
    </source>
</evidence>
<dbReference type="GO" id="GO:0042254">
    <property type="term" value="P:ribosome biogenesis"/>
    <property type="evidence" value="ECO:0007669"/>
    <property type="project" value="UniProtKB-UniRule"/>
</dbReference>
<evidence type="ECO:0000256" key="7">
    <source>
        <dbReference type="ARBA" id="ARBA00022842"/>
    </source>
</evidence>
<dbReference type="NCBIfam" id="TIGR02729">
    <property type="entry name" value="Obg_CgtA"/>
    <property type="match status" value="1"/>
</dbReference>
<dbReference type="Pfam" id="PF01018">
    <property type="entry name" value="GTP1_OBG"/>
    <property type="match status" value="1"/>
</dbReference>
<dbReference type="AlphaFoldDB" id="A0A076NPF7"/>
<dbReference type="GO" id="GO:0005525">
    <property type="term" value="F:GTP binding"/>
    <property type="evidence" value="ECO:0007669"/>
    <property type="project" value="UniProtKB-UniRule"/>
</dbReference>
<evidence type="ECO:0000256" key="2">
    <source>
        <dbReference type="ARBA" id="ARBA00007699"/>
    </source>
</evidence>
<dbReference type="GO" id="GO:0005737">
    <property type="term" value="C:cytoplasm"/>
    <property type="evidence" value="ECO:0007669"/>
    <property type="project" value="UniProtKB-SubCell"/>
</dbReference>
<comment type="function">
    <text evidence="9">An essential GTPase which binds GTP, GDP and possibly (p)ppGpp with moderate affinity, with high nucleotide exchange rates and a fairly low GTP hydrolysis rate. Plays a role in control of the cell cycle, stress response, ribosome biogenesis and in those bacteria that undergo differentiation, in morphogenesis control.</text>
</comment>
<keyword evidence="4 9" id="KW-0479">Metal-binding</keyword>
<dbReference type="InterPro" id="IPR006073">
    <property type="entry name" value="GTP-bd"/>
</dbReference>
<evidence type="ECO:0000259" key="11">
    <source>
        <dbReference type="PROSITE" id="PS51881"/>
    </source>
</evidence>
<comment type="similarity">
    <text evidence="2 9">Belongs to the TRAFAC class OBG-HflX-like GTPase superfamily. OBG GTPase family.</text>
</comment>
<name>A0A076NPF7_9CORY</name>
<dbReference type="InterPro" id="IPR006074">
    <property type="entry name" value="GTP1-OBG_CS"/>
</dbReference>
<protein>
    <recommendedName>
        <fullName evidence="9">GTPase Obg</fullName>
        <ecNumber evidence="9">3.6.5.-</ecNumber>
    </recommendedName>
    <alternativeName>
        <fullName evidence="9">GTP-binding protein Obg</fullName>
    </alternativeName>
</protein>
<accession>A0A076NPF7</accession>
<evidence type="ECO:0000313" key="16">
    <source>
        <dbReference type="Proteomes" id="UP000215374"/>
    </source>
</evidence>
<dbReference type="InterPro" id="IPR027417">
    <property type="entry name" value="P-loop_NTPase"/>
</dbReference>
<dbReference type="STRING" id="156978.CIMIT_09255"/>
<dbReference type="Proteomes" id="UP000215374">
    <property type="component" value="Chromosome 1"/>
</dbReference>
<feature type="domain" description="OBG-type G" evidence="10">
    <location>
        <begin position="160"/>
        <end position="341"/>
    </location>
</feature>
<keyword evidence="5 9" id="KW-0547">Nucleotide-binding</keyword>
<dbReference type="KEGG" id="cii:CIMIT_09255"/>
<feature type="binding site" evidence="9">
    <location>
        <begin position="212"/>
        <end position="215"/>
    </location>
    <ligand>
        <name>GTP</name>
        <dbReference type="ChEBI" id="CHEBI:37565"/>
    </ligand>
</feature>
<dbReference type="EMBL" id="LT906467">
    <property type="protein sequence ID" value="SNV79528.1"/>
    <property type="molecule type" value="Genomic_DNA"/>
</dbReference>
<dbReference type="PANTHER" id="PTHR11702:SF31">
    <property type="entry name" value="MITOCHONDRIAL RIBOSOME-ASSOCIATED GTPASE 2"/>
    <property type="match status" value="1"/>
</dbReference>
<evidence type="ECO:0000259" key="10">
    <source>
        <dbReference type="PROSITE" id="PS51710"/>
    </source>
</evidence>
<dbReference type="InterPro" id="IPR006169">
    <property type="entry name" value="GTP1_OBG_dom"/>
</dbReference>
<dbReference type="PANTHER" id="PTHR11702">
    <property type="entry name" value="DEVELOPMENTALLY REGULATED GTP-BINDING PROTEIN-RELATED"/>
    <property type="match status" value="1"/>
</dbReference>
<dbReference type="SUPFAM" id="SSF82051">
    <property type="entry name" value="Obg GTP-binding protein N-terminal domain"/>
    <property type="match status" value="1"/>
</dbReference>
<evidence type="ECO:0000256" key="1">
    <source>
        <dbReference type="ARBA" id="ARBA00001946"/>
    </source>
</evidence>
<dbReference type="InterPro" id="IPR045086">
    <property type="entry name" value="OBG_GTPase"/>
</dbReference>
<dbReference type="eggNOG" id="COG0536">
    <property type="taxonomic scope" value="Bacteria"/>
</dbReference>
<proteinExistence type="inferred from homology"/>
<reference evidence="14 16" key="2">
    <citation type="submission" date="2017-06" db="EMBL/GenBank/DDBJ databases">
        <authorList>
            <consortium name="Pathogen Informatics"/>
        </authorList>
    </citation>
    <scope>NUCLEOTIDE SEQUENCE [LARGE SCALE GENOMIC DNA]</scope>
    <source>
        <strain evidence="14 16">NCTC13015</strain>
    </source>
</reference>
<dbReference type="Proteomes" id="UP000028780">
    <property type="component" value="Chromosome"/>
</dbReference>
<evidence type="ECO:0000256" key="8">
    <source>
        <dbReference type="ARBA" id="ARBA00023134"/>
    </source>
</evidence>
<dbReference type="NCBIfam" id="TIGR03595">
    <property type="entry name" value="Obg_CgtA_exten"/>
    <property type="match status" value="1"/>
</dbReference>
<dbReference type="Gene3D" id="3.30.300.350">
    <property type="entry name" value="GTP-binding protein OBG, C-terminal domain"/>
    <property type="match status" value="1"/>
</dbReference>
<feature type="binding site" evidence="9">
    <location>
        <begin position="292"/>
        <end position="295"/>
    </location>
    <ligand>
        <name>GTP</name>
        <dbReference type="ChEBI" id="CHEBI:37565"/>
    </ligand>
</feature>
<evidence type="ECO:0000256" key="9">
    <source>
        <dbReference type="HAMAP-Rule" id="MF_01454"/>
    </source>
</evidence>
<reference evidence="13 15" key="1">
    <citation type="submission" date="2014-08" db="EMBL/GenBank/DDBJ databases">
        <title>Complete genome sequence of Corynebacterium imitans DSM 44264, isolated from a five-month-old boy with suspected pharyngeal diphtheria.</title>
        <authorList>
            <person name="Mollmann S."/>
            <person name="Albersmeier A."/>
            <person name="Ruckert C."/>
            <person name="Tauch A."/>
        </authorList>
    </citation>
    <scope>NUCLEOTIDE SEQUENCE [LARGE SCALE GENOMIC DNA]</scope>
    <source>
        <strain evidence="13 15">DSM 44264</strain>
    </source>
</reference>
<dbReference type="OrthoDB" id="9807318at2"/>
<dbReference type="RefSeq" id="WP_038592013.1">
    <property type="nucleotide sequence ID" value="NZ_CP009211.1"/>
</dbReference>
<dbReference type="PROSITE" id="PS51883">
    <property type="entry name" value="OBG"/>
    <property type="match status" value="1"/>
</dbReference>
<evidence type="ECO:0000256" key="6">
    <source>
        <dbReference type="ARBA" id="ARBA00022801"/>
    </source>
</evidence>
<gene>
    <name evidence="13" type="primary">obgE</name>
    <name evidence="9" type="synonym">obg</name>
    <name evidence="13" type="ORF">CIMIT_09255</name>
    <name evidence="14" type="ORF">SAMEA4535761_01914</name>
</gene>
<dbReference type="HOGENOM" id="CLU_011747_0_0_11"/>
<organism evidence="13 15">
    <name type="scientific">Corynebacterium imitans</name>
    <dbReference type="NCBI Taxonomy" id="156978"/>
    <lineage>
        <taxon>Bacteria</taxon>
        <taxon>Bacillati</taxon>
        <taxon>Actinomycetota</taxon>
        <taxon>Actinomycetes</taxon>
        <taxon>Mycobacteriales</taxon>
        <taxon>Corynebacteriaceae</taxon>
        <taxon>Corynebacterium</taxon>
    </lineage>
</organism>
<dbReference type="PROSITE" id="PS51881">
    <property type="entry name" value="OCT"/>
    <property type="match status" value="1"/>
</dbReference>
<comment type="subcellular location">
    <subcellularLocation>
        <location evidence="9">Cytoplasm</location>
    </subcellularLocation>
</comment>
<evidence type="ECO:0000256" key="3">
    <source>
        <dbReference type="ARBA" id="ARBA00022490"/>
    </source>
</evidence>
<dbReference type="SMR" id="A0A076NPF7"/>
<dbReference type="GO" id="GO:0000287">
    <property type="term" value="F:magnesium ion binding"/>
    <property type="evidence" value="ECO:0007669"/>
    <property type="project" value="InterPro"/>
</dbReference>
<dbReference type="InterPro" id="IPR015349">
    <property type="entry name" value="OCT_dom"/>
</dbReference>
<dbReference type="PRINTS" id="PR00326">
    <property type="entry name" value="GTP1OBG"/>
</dbReference>
<evidence type="ECO:0000256" key="4">
    <source>
        <dbReference type="ARBA" id="ARBA00022723"/>
    </source>
</evidence>
<dbReference type="NCBIfam" id="NF008954">
    <property type="entry name" value="PRK12296.1"/>
    <property type="match status" value="1"/>
</dbReference>
<dbReference type="CDD" id="cd01898">
    <property type="entry name" value="Obg"/>
    <property type="match status" value="1"/>
</dbReference>
<dbReference type="SUPFAM" id="SSF52540">
    <property type="entry name" value="P-loop containing nucleoside triphosphate hydrolases"/>
    <property type="match status" value="1"/>
</dbReference>
<keyword evidence="3 9" id="KW-0963">Cytoplasm</keyword>
<dbReference type="InterPro" id="IPR036726">
    <property type="entry name" value="GTP1_OBG_dom_sf"/>
</dbReference>
<dbReference type="PROSITE" id="PS00905">
    <property type="entry name" value="GTP1_OBG"/>
    <property type="match status" value="1"/>
</dbReference>
<feature type="binding site" evidence="9">
    <location>
        <begin position="166"/>
        <end position="173"/>
    </location>
    <ligand>
        <name>GTP</name>
        <dbReference type="ChEBI" id="CHEBI:37565"/>
    </ligand>
</feature>
<dbReference type="NCBIfam" id="NF008955">
    <property type="entry name" value="PRK12297.1"/>
    <property type="match status" value="1"/>
</dbReference>
<feature type="domain" description="OCT" evidence="11">
    <location>
        <begin position="369"/>
        <end position="453"/>
    </location>
</feature>
<dbReference type="EC" id="3.6.5.-" evidence="9"/>
<evidence type="ECO:0000313" key="13">
    <source>
        <dbReference type="EMBL" id="AIJ34066.1"/>
    </source>
</evidence>
<keyword evidence="6 9" id="KW-0378">Hydrolase</keyword>
<keyword evidence="7 9" id="KW-0460">Magnesium</keyword>
<dbReference type="InterPro" id="IPR014100">
    <property type="entry name" value="GTP-bd_Obg/CgtA"/>
</dbReference>
<feature type="binding site" evidence="9">
    <location>
        <begin position="322"/>
        <end position="324"/>
    </location>
    <ligand>
        <name>GTP</name>
        <dbReference type="ChEBI" id="CHEBI:37565"/>
    </ligand>
</feature>
<comment type="cofactor">
    <cofactor evidence="1 9">
        <name>Mg(2+)</name>
        <dbReference type="ChEBI" id="CHEBI:18420"/>
    </cofactor>
</comment>
<evidence type="ECO:0000259" key="12">
    <source>
        <dbReference type="PROSITE" id="PS51883"/>
    </source>
</evidence>
<evidence type="ECO:0000313" key="14">
    <source>
        <dbReference type="EMBL" id="SNV79528.1"/>
    </source>
</evidence>
<dbReference type="Pfam" id="PF01926">
    <property type="entry name" value="MMR_HSR1"/>
    <property type="match status" value="1"/>
</dbReference>
<dbReference type="InterPro" id="IPR031167">
    <property type="entry name" value="G_OBG"/>
</dbReference>
<dbReference type="Gene3D" id="2.70.210.12">
    <property type="entry name" value="GTP1/OBG domain"/>
    <property type="match status" value="1"/>
</dbReference>
<dbReference type="GO" id="GO:0003924">
    <property type="term" value="F:GTPase activity"/>
    <property type="evidence" value="ECO:0007669"/>
    <property type="project" value="UniProtKB-UniRule"/>
</dbReference>
<keyword evidence="8 9" id="KW-0342">GTP-binding</keyword>
<evidence type="ECO:0000313" key="15">
    <source>
        <dbReference type="Proteomes" id="UP000028780"/>
    </source>
</evidence>
<dbReference type="FunFam" id="2.70.210.12:FF:000001">
    <property type="entry name" value="GTPase Obg"/>
    <property type="match status" value="1"/>
</dbReference>
<dbReference type="HAMAP" id="MF_01454">
    <property type="entry name" value="GTPase_Obg"/>
    <property type="match status" value="1"/>
</dbReference>
<feature type="binding site" evidence="9">
    <location>
        <begin position="191"/>
        <end position="195"/>
    </location>
    <ligand>
        <name>GTP</name>
        <dbReference type="ChEBI" id="CHEBI:37565"/>
    </ligand>
</feature>
<dbReference type="SUPFAM" id="SSF102741">
    <property type="entry name" value="Obg GTP-binding protein C-terminal domain"/>
    <property type="match status" value="1"/>
</dbReference>
<dbReference type="NCBIfam" id="NF008956">
    <property type="entry name" value="PRK12299.1"/>
    <property type="match status" value="1"/>
</dbReference>
<sequence>MAQFVDRAVLHLQAGDGGHGCVSVHREKFKPLGGPDGGNGGHGGDIVLEVSTQVHTLLDFQYRPHVKAGRGGNGEGDHRNGARGEDLILEVPVGTVVRNEDGEILADLTVPGTRFMAAEGGYGGLGNAALATAKRKAPGFALKGEPGEAHDLILELKSMADVGLVGFPSAGKSSLISVLSAAKPKIADYPFTTLAPNLGVVDVGDDTFTVADVPGLIPGASQGKGLGLDFLRHIERTAVLVHVVDVASIEPGRDPISDVEALEAELDSYADALDHDSGLGDLRERPRIIVLNKMDIPEAAELAEFLLEDIKERFGWPVFQISTATRAGLEELKWAMWNVVEQTRKSQRKAKKSAATVEQQEIIRPRGVSRKGRKGKADSGIVVERDPMYPEGWIVTGEKAERWIRQTDFENDEAVGYLSDRLERAGVEDELRRIGAQEGDTVTIGDISFDWEPMRGGDPTLAGRGADARLYDTNRISAAERKRASQARRGLIDEFDYGDGEEAERKRWEG</sequence>
<dbReference type="InterPro" id="IPR036346">
    <property type="entry name" value="GTP-bd_prot_GTP1/OBG_C_sf"/>
</dbReference>
<feature type="domain" description="Obg" evidence="12">
    <location>
        <begin position="2"/>
        <end position="159"/>
    </location>
</feature>
<feature type="binding site" evidence="9">
    <location>
        <position position="173"/>
    </location>
    <ligand>
        <name>Mg(2+)</name>
        <dbReference type="ChEBI" id="CHEBI:18420"/>
    </ligand>
</feature>